<comment type="function">
    <text evidence="1">Putative transcription activator involved in regulating light control of development.</text>
</comment>
<sequence length="319" mass="37023">MTDAQKAEVDAAASCGITPRETMELMAKQVGGPEHLGFIYDDCKNYLCTKRMTKMELGDTRGDALITNMFWTDAKIKADSSHFGDVDGRPIALLVGVNNHKQTVVFGAALLYDETAITFSWLFDTFASAMSEKKPQTILTDQDKAMAKALASRWPETYHRLCVWHINKNAATHLSSVFAKYKDFANDFSTCIYDYEDEDDFITAWNEMIEKYGLQENEWLTRLFELRKKWALVYGRETFCADMSTTQRSESMNAVIKRYVSYKNDLSEFFEHFERMLKKHRYEETRANFRTSQSRPYMPFPVQILILSIFVRFDKINKI</sequence>
<dbReference type="GO" id="GO:0008270">
    <property type="term" value="F:zinc ion binding"/>
    <property type="evidence" value="ECO:0007669"/>
    <property type="project" value="UniProtKB-UniRule"/>
</dbReference>
<evidence type="ECO:0000256" key="1">
    <source>
        <dbReference type="RuleBase" id="RU367018"/>
    </source>
</evidence>
<feature type="domain" description="MULE transposase" evidence="2">
    <location>
        <begin position="90"/>
        <end position="169"/>
    </location>
</feature>
<dbReference type="InterPro" id="IPR018289">
    <property type="entry name" value="MULE_transposase_dom"/>
</dbReference>
<keyword evidence="1" id="KW-0863">Zinc-finger</keyword>
<dbReference type="Pfam" id="PF10551">
    <property type="entry name" value="MULE"/>
    <property type="match status" value="1"/>
</dbReference>
<keyword evidence="4" id="KW-1185">Reference proteome</keyword>
<keyword evidence="1" id="KW-0862">Zinc</keyword>
<comment type="subcellular location">
    <subcellularLocation>
        <location evidence="1">Nucleus</location>
    </subcellularLocation>
</comment>
<reference evidence="3 4" key="1">
    <citation type="submission" date="2024-12" db="EMBL/GenBank/DDBJ databases">
        <title>The unique morphological basis and parallel evolutionary history of personate flowers in Penstemon.</title>
        <authorList>
            <person name="Depatie T.H."/>
            <person name="Wessinger C.A."/>
        </authorList>
    </citation>
    <scope>NUCLEOTIDE SEQUENCE [LARGE SCALE GENOMIC DNA]</scope>
    <source>
        <strain evidence="3">WTNN_2</strain>
        <tissue evidence="3">Leaf</tissue>
    </source>
</reference>
<dbReference type="InterPro" id="IPR031052">
    <property type="entry name" value="FHY3/FAR1"/>
</dbReference>
<dbReference type="GO" id="GO:0005634">
    <property type="term" value="C:nucleus"/>
    <property type="evidence" value="ECO:0007669"/>
    <property type="project" value="UniProtKB-SubCell"/>
</dbReference>
<evidence type="ECO:0000259" key="2">
    <source>
        <dbReference type="Pfam" id="PF10551"/>
    </source>
</evidence>
<dbReference type="Proteomes" id="UP001634393">
    <property type="component" value="Unassembled WGS sequence"/>
</dbReference>
<name>A0ABD3S6Q8_9LAMI</name>
<dbReference type="EMBL" id="JBJXBP010000007">
    <property type="protein sequence ID" value="KAL3820136.1"/>
    <property type="molecule type" value="Genomic_DNA"/>
</dbReference>
<comment type="similarity">
    <text evidence="1">Belongs to the FHY3/FAR1 family.</text>
</comment>
<dbReference type="AlphaFoldDB" id="A0ABD3S6Q8"/>
<dbReference type="GO" id="GO:0006355">
    <property type="term" value="P:regulation of DNA-templated transcription"/>
    <property type="evidence" value="ECO:0007669"/>
    <property type="project" value="UniProtKB-UniRule"/>
</dbReference>
<organism evidence="3 4">
    <name type="scientific">Penstemon smallii</name>
    <dbReference type="NCBI Taxonomy" id="265156"/>
    <lineage>
        <taxon>Eukaryota</taxon>
        <taxon>Viridiplantae</taxon>
        <taxon>Streptophyta</taxon>
        <taxon>Embryophyta</taxon>
        <taxon>Tracheophyta</taxon>
        <taxon>Spermatophyta</taxon>
        <taxon>Magnoliopsida</taxon>
        <taxon>eudicotyledons</taxon>
        <taxon>Gunneridae</taxon>
        <taxon>Pentapetalae</taxon>
        <taxon>asterids</taxon>
        <taxon>lamiids</taxon>
        <taxon>Lamiales</taxon>
        <taxon>Plantaginaceae</taxon>
        <taxon>Cheloneae</taxon>
        <taxon>Penstemon</taxon>
    </lineage>
</organism>
<evidence type="ECO:0000313" key="3">
    <source>
        <dbReference type="EMBL" id="KAL3820136.1"/>
    </source>
</evidence>
<keyword evidence="1" id="KW-0479">Metal-binding</keyword>
<proteinExistence type="inferred from homology"/>
<dbReference type="PANTHER" id="PTHR31669:SF299">
    <property type="entry name" value="PROTEIN FAR1-RELATED SEQUENCE"/>
    <property type="match status" value="1"/>
</dbReference>
<keyword evidence="1" id="KW-0539">Nucleus</keyword>
<protein>
    <recommendedName>
        <fullName evidence="1">Protein FAR1-RELATED SEQUENCE</fullName>
    </recommendedName>
</protein>
<accession>A0ABD3S6Q8</accession>
<dbReference type="PANTHER" id="PTHR31669">
    <property type="entry name" value="PROTEIN FAR1-RELATED SEQUENCE 10-RELATED"/>
    <property type="match status" value="1"/>
</dbReference>
<evidence type="ECO:0000313" key="4">
    <source>
        <dbReference type="Proteomes" id="UP001634393"/>
    </source>
</evidence>
<gene>
    <name evidence="3" type="ORF">ACJIZ3_006041</name>
</gene>
<comment type="caution">
    <text evidence="3">The sequence shown here is derived from an EMBL/GenBank/DDBJ whole genome shotgun (WGS) entry which is preliminary data.</text>
</comment>